<keyword evidence="2" id="KW-1133">Transmembrane helix</keyword>
<name>A0A0D0IRS0_9MICO</name>
<evidence type="ECO:0000313" key="4">
    <source>
        <dbReference type="Proteomes" id="UP000032120"/>
    </source>
</evidence>
<reference evidence="3 4" key="1">
    <citation type="submission" date="2015-01" db="EMBL/GenBank/DDBJ databases">
        <title>Draft genome sequence of Leucobacter komagatae strain VKM ST2845.</title>
        <authorList>
            <person name="Karlyshev A.V."/>
            <person name="Kudryashova E.B."/>
        </authorList>
    </citation>
    <scope>NUCLEOTIDE SEQUENCE [LARGE SCALE GENOMIC DNA]</scope>
    <source>
        <strain evidence="3 4">VKM ST2845</strain>
    </source>
</reference>
<protein>
    <recommendedName>
        <fullName evidence="5">Ig-like domain-containing protein</fullName>
    </recommendedName>
</protein>
<evidence type="ECO:0000313" key="3">
    <source>
        <dbReference type="EMBL" id="KIP53677.1"/>
    </source>
</evidence>
<dbReference type="Proteomes" id="UP000032120">
    <property type="component" value="Unassembled WGS sequence"/>
</dbReference>
<evidence type="ECO:0000256" key="2">
    <source>
        <dbReference type="SAM" id="Phobius"/>
    </source>
</evidence>
<dbReference type="AlphaFoldDB" id="A0A0D0IRS0"/>
<sequence>MLPLRDSSTPHNTARKPRTRSGTAPRSAARIWLAMIGAVALGLTGSPQAALAEGGDIPAFTEQYVFSPKPNTGATVARASDIVGDTVAYASERSAERQSVIAAVSIGGSDAAWEEFELTPPEPSALTAGFGRAVAVAPDEQTIYVASPGEQRVYGFPRGTGDWSELPRIYDAPPPPERVNATLNGYKRSFAENIAVSETSLVLGVANANVDGISNAGMVWQLDLTSGTWIALLPSIGGAIKDGILGQTVAVEGNTVVAGAVQVRSPQNSPERIGGIALWDLDRPEEPLFTSQPPNGPNECAPLAPNGGGGAFGMGVAIQHGVIYVGSPLESRHDEGAACTNADVNEGRASQGAVYRFNEELAQVGPKLVPPNGVISFGHSIAVSGNTLLAHADRLGPDATGEVLVYDASQLSDDPSQQADALAPVQSLIPDNYAGSSFGTLPYGSGISLSGGRALSIDWEGDSYLFAPLLPAVVAPPLTLDDASHIYGETGTLTATVSGDTANRYSDTIEFFANGTALGGAPIVSGVATLPTAAAAFPVAQEGVPLSAHLPLLEQNGQRTGNAHVTADAVLTVHPASTTTEITSIDAVADRSGWRVTGTVSAQFGTEPTGAVTFGEQWGDQAAPLIDGEFSVILDAADPLEAIGAAATASYPGDGNHLASDGSADLPSLPEVTPPVGPLPEVTTPPGPLPDEHLRQGDDIERTGGGPAWIALAALATVLLLAGVTALAHARRAHGAAARLRNASADTL</sequence>
<evidence type="ECO:0000256" key="1">
    <source>
        <dbReference type="SAM" id="MobiDB-lite"/>
    </source>
</evidence>
<dbReference type="GO" id="GO:0005975">
    <property type="term" value="P:carbohydrate metabolic process"/>
    <property type="evidence" value="ECO:0007669"/>
    <property type="project" value="UniProtKB-ARBA"/>
</dbReference>
<dbReference type="SUPFAM" id="SSF50965">
    <property type="entry name" value="Galactose oxidase, central domain"/>
    <property type="match status" value="1"/>
</dbReference>
<proteinExistence type="predicted"/>
<feature type="region of interest" description="Disordered" evidence="1">
    <location>
        <begin position="654"/>
        <end position="702"/>
    </location>
</feature>
<gene>
    <name evidence="3" type="ORF">SD72_00110</name>
</gene>
<keyword evidence="2" id="KW-0812">Transmembrane</keyword>
<dbReference type="Gene3D" id="2.60.40.10">
    <property type="entry name" value="Immunoglobulins"/>
    <property type="match status" value="1"/>
</dbReference>
<dbReference type="InterPro" id="IPR013783">
    <property type="entry name" value="Ig-like_fold"/>
</dbReference>
<feature type="compositionally biased region" description="Polar residues" evidence="1">
    <location>
        <begin position="1"/>
        <end position="12"/>
    </location>
</feature>
<evidence type="ECO:0008006" key="5">
    <source>
        <dbReference type="Google" id="ProtNLM"/>
    </source>
</evidence>
<feature type="compositionally biased region" description="Basic and acidic residues" evidence="1">
    <location>
        <begin position="690"/>
        <end position="702"/>
    </location>
</feature>
<keyword evidence="2" id="KW-0472">Membrane</keyword>
<feature type="compositionally biased region" description="Pro residues" evidence="1">
    <location>
        <begin position="672"/>
        <end position="689"/>
    </location>
</feature>
<feature type="region of interest" description="Disordered" evidence="1">
    <location>
        <begin position="1"/>
        <end position="26"/>
    </location>
</feature>
<keyword evidence="4" id="KW-1185">Reference proteome</keyword>
<comment type="caution">
    <text evidence="3">The sequence shown here is derived from an EMBL/GenBank/DDBJ whole genome shotgun (WGS) entry which is preliminary data.</text>
</comment>
<dbReference type="EMBL" id="JXSQ01000001">
    <property type="protein sequence ID" value="KIP53677.1"/>
    <property type="molecule type" value="Genomic_DNA"/>
</dbReference>
<organism evidence="3 4">
    <name type="scientific">Leucobacter komagatae</name>
    <dbReference type="NCBI Taxonomy" id="55969"/>
    <lineage>
        <taxon>Bacteria</taxon>
        <taxon>Bacillati</taxon>
        <taxon>Actinomycetota</taxon>
        <taxon>Actinomycetes</taxon>
        <taxon>Micrococcales</taxon>
        <taxon>Microbacteriaceae</taxon>
        <taxon>Leucobacter</taxon>
    </lineage>
</organism>
<feature type="transmembrane region" description="Helical" evidence="2">
    <location>
        <begin position="708"/>
        <end position="730"/>
    </location>
</feature>
<dbReference type="InterPro" id="IPR011043">
    <property type="entry name" value="Gal_Oxase/kelch_b-propeller"/>
</dbReference>
<accession>A0A0D0IRS0</accession>